<dbReference type="OrthoDB" id="3693100at2759"/>
<dbReference type="Proteomes" id="UP000800082">
    <property type="component" value="Unassembled WGS sequence"/>
</dbReference>
<name>A0A6A5R6Q7_9PLEO</name>
<dbReference type="AlphaFoldDB" id="A0A6A5R6Q7"/>
<dbReference type="Gene3D" id="3.60.10.10">
    <property type="entry name" value="Endonuclease/exonuclease/phosphatase"/>
    <property type="match status" value="1"/>
</dbReference>
<dbReference type="GeneID" id="54345274"/>
<gene>
    <name evidence="2" type="ORF">M421DRAFT_15700</name>
</gene>
<proteinExistence type="predicted"/>
<dbReference type="EMBL" id="ML979007">
    <property type="protein sequence ID" value="KAF1923273.1"/>
    <property type="molecule type" value="Genomic_DNA"/>
</dbReference>
<dbReference type="InterPro" id="IPR036691">
    <property type="entry name" value="Endo/exonu/phosph_ase_sf"/>
</dbReference>
<feature type="non-terminal residue" evidence="2">
    <location>
        <position position="1"/>
    </location>
</feature>
<reference evidence="2" key="1">
    <citation type="journal article" date="2020" name="Stud. Mycol.">
        <title>101 Dothideomycetes genomes: a test case for predicting lifestyles and emergence of pathogens.</title>
        <authorList>
            <person name="Haridas S."/>
            <person name="Albert R."/>
            <person name="Binder M."/>
            <person name="Bloem J."/>
            <person name="Labutti K."/>
            <person name="Salamov A."/>
            <person name="Andreopoulos B."/>
            <person name="Baker S."/>
            <person name="Barry K."/>
            <person name="Bills G."/>
            <person name="Bluhm B."/>
            <person name="Cannon C."/>
            <person name="Castanera R."/>
            <person name="Culley D."/>
            <person name="Daum C."/>
            <person name="Ezra D."/>
            <person name="Gonzalez J."/>
            <person name="Henrissat B."/>
            <person name="Kuo A."/>
            <person name="Liang C."/>
            <person name="Lipzen A."/>
            <person name="Lutzoni F."/>
            <person name="Magnuson J."/>
            <person name="Mondo S."/>
            <person name="Nolan M."/>
            <person name="Ohm R."/>
            <person name="Pangilinan J."/>
            <person name="Park H.-J."/>
            <person name="Ramirez L."/>
            <person name="Alfaro M."/>
            <person name="Sun H."/>
            <person name="Tritt A."/>
            <person name="Yoshinaga Y."/>
            <person name="Zwiers L.-H."/>
            <person name="Turgeon B."/>
            <person name="Goodwin S."/>
            <person name="Spatafora J."/>
            <person name="Crous P."/>
            <person name="Grigoriev I."/>
        </authorList>
    </citation>
    <scope>NUCLEOTIDE SEQUENCE</scope>
    <source>
        <strain evidence="2">CBS 183.55</strain>
    </source>
</reference>
<protein>
    <recommendedName>
        <fullName evidence="1">Endonuclease/exonuclease/phosphatase domain-containing protein</fullName>
    </recommendedName>
</protein>
<dbReference type="Pfam" id="PF14529">
    <property type="entry name" value="Exo_endo_phos_2"/>
    <property type="match status" value="1"/>
</dbReference>
<dbReference type="SUPFAM" id="SSF56219">
    <property type="entry name" value="DNase I-like"/>
    <property type="match status" value="1"/>
</dbReference>
<dbReference type="InterPro" id="IPR005135">
    <property type="entry name" value="Endo/exonuclease/phosphatase"/>
</dbReference>
<evidence type="ECO:0000259" key="1">
    <source>
        <dbReference type="Pfam" id="PF14529"/>
    </source>
</evidence>
<feature type="non-terminal residue" evidence="2">
    <location>
        <position position="114"/>
    </location>
</feature>
<evidence type="ECO:0000313" key="2">
    <source>
        <dbReference type="EMBL" id="KAF1923273.1"/>
    </source>
</evidence>
<keyword evidence="3" id="KW-1185">Reference proteome</keyword>
<sequence>ATTHHLAKNVFHLCCPAEEEVGPTQVCFFINRRLDHKKWQFKEHSRDICLLTLEFGDDQQERQHIAIHSIYNLARRSKSDGTVLSDIRTVLHNNQANKQILLGDFNLHHPMWGG</sequence>
<evidence type="ECO:0000313" key="3">
    <source>
        <dbReference type="Proteomes" id="UP000800082"/>
    </source>
</evidence>
<dbReference type="GO" id="GO:0003824">
    <property type="term" value="F:catalytic activity"/>
    <property type="evidence" value="ECO:0007669"/>
    <property type="project" value="InterPro"/>
</dbReference>
<accession>A0A6A5R6Q7</accession>
<organism evidence="2 3">
    <name type="scientific">Didymella exigua CBS 183.55</name>
    <dbReference type="NCBI Taxonomy" id="1150837"/>
    <lineage>
        <taxon>Eukaryota</taxon>
        <taxon>Fungi</taxon>
        <taxon>Dikarya</taxon>
        <taxon>Ascomycota</taxon>
        <taxon>Pezizomycotina</taxon>
        <taxon>Dothideomycetes</taxon>
        <taxon>Pleosporomycetidae</taxon>
        <taxon>Pleosporales</taxon>
        <taxon>Pleosporineae</taxon>
        <taxon>Didymellaceae</taxon>
        <taxon>Didymella</taxon>
    </lineage>
</organism>
<feature type="domain" description="Endonuclease/exonuclease/phosphatase" evidence="1">
    <location>
        <begin position="66"/>
        <end position="114"/>
    </location>
</feature>
<dbReference type="RefSeq" id="XP_033443526.1">
    <property type="nucleotide sequence ID" value="XM_033587628.1"/>
</dbReference>